<evidence type="ECO:0000313" key="3">
    <source>
        <dbReference type="Proteomes" id="UP000008311"/>
    </source>
</evidence>
<evidence type="ECO:0000256" key="1">
    <source>
        <dbReference type="SAM" id="MobiDB-lite"/>
    </source>
</evidence>
<dbReference type="PANTHER" id="PTHR33193:SF73">
    <property type="entry name" value="DUF3511 DOMAIN PROTEIN"/>
    <property type="match status" value="1"/>
</dbReference>
<name>B9RFH1_RICCO</name>
<gene>
    <name evidence="2" type="ORF">RCOM_1434550</name>
</gene>
<dbReference type="AlphaFoldDB" id="B9RFH1"/>
<dbReference type="STRING" id="3988.B9RFH1"/>
<dbReference type="Proteomes" id="UP000008311">
    <property type="component" value="Unassembled WGS sequence"/>
</dbReference>
<keyword evidence="3" id="KW-1185">Reference proteome</keyword>
<protein>
    <submittedName>
        <fullName evidence="2">Uncharacterized protein</fullName>
    </submittedName>
</protein>
<reference evidence="3" key="1">
    <citation type="journal article" date="2010" name="Nat. Biotechnol.">
        <title>Draft genome sequence of the oilseed species Ricinus communis.</title>
        <authorList>
            <person name="Chan A.P."/>
            <person name="Crabtree J."/>
            <person name="Zhao Q."/>
            <person name="Lorenzi H."/>
            <person name="Orvis J."/>
            <person name="Puiu D."/>
            <person name="Melake-Berhan A."/>
            <person name="Jones K.M."/>
            <person name="Redman J."/>
            <person name="Chen G."/>
            <person name="Cahoon E.B."/>
            <person name="Gedil M."/>
            <person name="Stanke M."/>
            <person name="Haas B.J."/>
            <person name="Wortman J.R."/>
            <person name="Fraser-Liggett C.M."/>
            <person name="Ravel J."/>
            <person name="Rabinowicz P.D."/>
        </authorList>
    </citation>
    <scope>NUCLEOTIDE SEQUENCE [LARGE SCALE GENOMIC DNA]</scope>
    <source>
        <strain evidence="3">cv. Hale</strain>
    </source>
</reference>
<dbReference type="Pfam" id="PF12023">
    <property type="entry name" value="DUF3511"/>
    <property type="match status" value="1"/>
</dbReference>
<accession>B9RFH1</accession>
<proteinExistence type="predicted"/>
<dbReference type="InParanoid" id="B9RFH1"/>
<sequence length="95" mass="10787">MGGEIVNVNSGGVRGGEIVRKKPNRLYTGRSAPSLDIPSRQHGAKHSSWWNAPETKRKKRVAQYKFYAVEGKVKISIKKGFRWFKKTCSRIVHGF</sequence>
<dbReference type="InterPro" id="IPR021899">
    <property type="entry name" value="DUF3511"/>
</dbReference>
<dbReference type="eggNOG" id="ENOG502S73W">
    <property type="taxonomic scope" value="Eukaryota"/>
</dbReference>
<dbReference type="PANTHER" id="PTHR33193">
    <property type="entry name" value="DOMAIN PROTEIN, PUTATIVE (DUF3511)-RELATED"/>
    <property type="match status" value="1"/>
</dbReference>
<organism evidence="2 3">
    <name type="scientific">Ricinus communis</name>
    <name type="common">Castor bean</name>
    <dbReference type="NCBI Taxonomy" id="3988"/>
    <lineage>
        <taxon>Eukaryota</taxon>
        <taxon>Viridiplantae</taxon>
        <taxon>Streptophyta</taxon>
        <taxon>Embryophyta</taxon>
        <taxon>Tracheophyta</taxon>
        <taxon>Spermatophyta</taxon>
        <taxon>Magnoliopsida</taxon>
        <taxon>eudicotyledons</taxon>
        <taxon>Gunneridae</taxon>
        <taxon>Pentapetalae</taxon>
        <taxon>rosids</taxon>
        <taxon>fabids</taxon>
        <taxon>Malpighiales</taxon>
        <taxon>Euphorbiaceae</taxon>
        <taxon>Acalyphoideae</taxon>
        <taxon>Acalypheae</taxon>
        <taxon>Ricinus</taxon>
    </lineage>
</organism>
<evidence type="ECO:0000313" key="2">
    <source>
        <dbReference type="EMBL" id="EEF49942.1"/>
    </source>
</evidence>
<dbReference type="EMBL" id="EQ973777">
    <property type="protein sequence ID" value="EEF49942.1"/>
    <property type="molecule type" value="Genomic_DNA"/>
</dbReference>
<feature type="region of interest" description="Disordered" evidence="1">
    <location>
        <begin position="29"/>
        <end position="52"/>
    </location>
</feature>